<proteinExistence type="inferred from homology"/>
<keyword evidence="3 10" id="KW-1134">Transmembrane beta strand</keyword>
<comment type="similarity">
    <text evidence="10 11">Belongs to the TonB-dependent receptor family.</text>
</comment>
<keyword evidence="8 10" id="KW-0472">Membrane</keyword>
<evidence type="ECO:0000259" key="12">
    <source>
        <dbReference type="SMART" id="SM00965"/>
    </source>
</evidence>
<dbReference type="SMART" id="SM00965">
    <property type="entry name" value="STN"/>
    <property type="match status" value="1"/>
</dbReference>
<dbReference type="Pfam" id="PF07660">
    <property type="entry name" value="STN"/>
    <property type="match status" value="1"/>
</dbReference>
<dbReference type="GO" id="GO:0006826">
    <property type="term" value="P:iron ion transport"/>
    <property type="evidence" value="ECO:0007669"/>
    <property type="project" value="UniProtKB-KW"/>
</dbReference>
<dbReference type="Gene3D" id="3.55.50.30">
    <property type="match status" value="1"/>
</dbReference>
<keyword evidence="9 10" id="KW-0998">Cell outer membrane</keyword>
<keyword evidence="4" id="KW-0410">Iron transport</keyword>
<dbReference type="InterPro" id="IPR000531">
    <property type="entry name" value="Beta-barrel_TonB"/>
</dbReference>
<dbReference type="SUPFAM" id="SSF49464">
    <property type="entry name" value="Carboxypeptidase regulatory domain-like"/>
    <property type="match status" value="1"/>
</dbReference>
<evidence type="ECO:0000256" key="6">
    <source>
        <dbReference type="ARBA" id="ARBA00023004"/>
    </source>
</evidence>
<dbReference type="Gene3D" id="2.40.170.20">
    <property type="entry name" value="TonB-dependent receptor, beta-barrel domain"/>
    <property type="match status" value="1"/>
</dbReference>
<dbReference type="NCBIfam" id="TIGR04057">
    <property type="entry name" value="SusC_RagA_signa"/>
    <property type="match status" value="1"/>
</dbReference>
<evidence type="ECO:0000256" key="7">
    <source>
        <dbReference type="ARBA" id="ARBA00023077"/>
    </source>
</evidence>
<evidence type="ECO:0000256" key="1">
    <source>
        <dbReference type="ARBA" id="ARBA00004571"/>
    </source>
</evidence>
<evidence type="ECO:0000313" key="13">
    <source>
        <dbReference type="EMBL" id="CAD0007193.1"/>
    </source>
</evidence>
<dbReference type="Pfam" id="PF07715">
    <property type="entry name" value="Plug"/>
    <property type="match status" value="1"/>
</dbReference>
<dbReference type="InterPro" id="IPR036942">
    <property type="entry name" value="Beta-barrel_TonB_sf"/>
</dbReference>
<comment type="subcellular location">
    <subcellularLocation>
        <location evidence="1 10">Cell outer membrane</location>
        <topology evidence="1 10">Multi-pass membrane protein</topology>
    </subcellularLocation>
</comment>
<dbReference type="InterPro" id="IPR023997">
    <property type="entry name" value="TonB-dep_OMP_SusC/RagA_CS"/>
</dbReference>
<dbReference type="PROSITE" id="PS52016">
    <property type="entry name" value="TONB_DEPENDENT_REC_3"/>
    <property type="match status" value="1"/>
</dbReference>
<evidence type="ECO:0000256" key="4">
    <source>
        <dbReference type="ARBA" id="ARBA00022496"/>
    </source>
</evidence>
<dbReference type="InterPro" id="IPR039426">
    <property type="entry name" value="TonB-dep_rcpt-like"/>
</dbReference>
<dbReference type="InterPro" id="IPR023996">
    <property type="entry name" value="TonB-dep_OMP_SusC/RagA"/>
</dbReference>
<dbReference type="Gene3D" id="2.60.40.1120">
    <property type="entry name" value="Carboxypeptidase-like, regulatory domain"/>
    <property type="match status" value="1"/>
</dbReference>
<dbReference type="InterPro" id="IPR037066">
    <property type="entry name" value="Plug_dom_sf"/>
</dbReference>
<dbReference type="SUPFAM" id="SSF56935">
    <property type="entry name" value="Porins"/>
    <property type="match status" value="1"/>
</dbReference>
<keyword evidence="2 10" id="KW-0813">Transport</keyword>
<evidence type="ECO:0000256" key="11">
    <source>
        <dbReference type="RuleBase" id="RU003357"/>
    </source>
</evidence>
<dbReference type="Pfam" id="PF13715">
    <property type="entry name" value="CarbopepD_reg_2"/>
    <property type="match status" value="1"/>
</dbReference>
<dbReference type="NCBIfam" id="TIGR04056">
    <property type="entry name" value="OMP_RagA_SusC"/>
    <property type="match status" value="1"/>
</dbReference>
<evidence type="ECO:0000256" key="10">
    <source>
        <dbReference type="PROSITE-ProRule" id="PRU01360"/>
    </source>
</evidence>
<dbReference type="RefSeq" id="WP_180909924.1">
    <property type="nucleotide sequence ID" value="NZ_CAIJDP010000082.1"/>
</dbReference>
<keyword evidence="4" id="KW-0406">Ion transport</keyword>
<dbReference type="InterPro" id="IPR011662">
    <property type="entry name" value="Secretin/TonB_short_N"/>
</dbReference>
<keyword evidence="5 10" id="KW-0812">Transmembrane</keyword>
<sequence length="1128" mass="123223">MNEKQMRFVVKSQSITKALLAKVVMFIALFFTGITANAGNVDLNNRVTLKVENESIKSIFQKIEKQVDVHFMYESNQINGNQKISLKLSNVPLEQALDKICSNFSLRYEIVSNNIVIKKNQRIGAVDQNKLIISGTVFGGDDNMPLPGVGIKDKTSDAASSTDFDGTFKMEVTGAEATLVFSYVGYVTQEVKVTQSQNITVKLVADMKQLQEVVVMGYGSVKKNEVLGAVGAVSMKESSSRTYNSASELLQGTVAGVTVINNGGDPTAEPTINIRGIGSLNAETPLIVLDGIIYSGSLNTLNPNDIASISVLKDAASAAIYGARASGGVILITSKKGVSDRINVNVNYQGGFQNVAKKLGVLNAAEYSDAMNTARDNAGLPRIPAFDPAFEPTARTTKTNWMDEIFQTGGIQDLSISINGKTEKSNFFLSGSYRKNEGILLNTFGERYTARANSSFKLAPNFTIGENLSYSLTNGQSANTSNGYTGAILAAILYPPNATVYREDGSGQFGGVPEKYIGSYGDVINPVAYLKRLDNRNPISTVLINPYAEWEIIPGLKVKSNWGYTRIQDNAKEFAVKITEPGKIFDFNRLTQKSITTTDLLGEQTISYEKSFGKHNFKALAGYTYQETKREFYTVEGTGFDNEDASQRYLLNAKLIQQTGAGLSDEVISSYVGRLNYDFNQKYLFSGIVRRDGTSKLLSANRWKVYPSVSAGWLISEEEFMKGISPIVSNLKLRASWGQIGNLGNLGPYQFSVPLVQTSALIGSVPTINYGYAESELSNPNLKWESSEQTNIGLDFTMFNSALTGSVDAYVKKNKDMLVRDQLPGVSGTPQGRIVNSGDVENKGIEASLTYQKTRGEFKFDVTANAAFLSNKIVSIKDDLTSLEPLNINRVRSLPLANIYQVGSPVGAYYGYSTDGLFQSTAEAKAYVNTSGVAYQPNAVAGDMKFKDVNGDGVINNSDRVVLGNPFPKTTYSLNMNFRYKGFDMNVFFNAVSGNKVFNAVKYTGLNASFPGYNLLADSKDAWSPTNTNTDIPVLSSTDNNNNFGRISDFYIEDASFIRLKNLSIGYTVKDNWLNGKAKLRFFISGQNLFTITKYSGMDPEVGLSNFGLDLGKYPLSRIYMTGVNATF</sequence>
<feature type="domain" description="Secretin/TonB short N-terminal" evidence="12">
    <location>
        <begin position="69"/>
        <end position="120"/>
    </location>
</feature>
<dbReference type="Pfam" id="PF00593">
    <property type="entry name" value="TonB_dep_Rec_b-barrel"/>
    <property type="match status" value="1"/>
</dbReference>
<dbReference type="InterPro" id="IPR012910">
    <property type="entry name" value="Plug_dom"/>
</dbReference>
<organism evidence="13 14">
    <name type="scientific">Flavobacterium salmonis</name>
    <dbReference type="NCBI Taxonomy" id="2654844"/>
    <lineage>
        <taxon>Bacteria</taxon>
        <taxon>Pseudomonadati</taxon>
        <taxon>Bacteroidota</taxon>
        <taxon>Flavobacteriia</taxon>
        <taxon>Flavobacteriales</taxon>
        <taxon>Flavobacteriaceae</taxon>
        <taxon>Flavobacterium</taxon>
    </lineage>
</organism>
<accession>A0A6V6Z5Y6</accession>
<keyword evidence="7 11" id="KW-0798">TonB box</keyword>
<gene>
    <name evidence="13" type="ORF">FLAT13_03688</name>
</gene>
<dbReference type="EMBL" id="CAIJDP010000082">
    <property type="protein sequence ID" value="CAD0007193.1"/>
    <property type="molecule type" value="Genomic_DNA"/>
</dbReference>
<evidence type="ECO:0000256" key="9">
    <source>
        <dbReference type="ARBA" id="ARBA00023237"/>
    </source>
</evidence>
<protein>
    <submittedName>
        <fullName evidence="13">SusC/RagA family TonB-linked outer membrane protein</fullName>
    </submittedName>
</protein>
<evidence type="ECO:0000256" key="5">
    <source>
        <dbReference type="ARBA" id="ARBA00022692"/>
    </source>
</evidence>
<dbReference type="GO" id="GO:0009279">
    <property type="term" value="C:cell outer membrane"/>
    <property type="evidence" value="ECO:0007669"/>
    <property type="project" value="UniProtKB-SubCell"/>
</dbReference>
<dbReference type="InterPro" id="IPR008969">
    <property type="entry name" value="CarboxyPept-like_regulatory"/>
</dbReference>
<reference evidence="13 14" key="1">
    <citation type="submission" date="2020-06" db="EMBL/GenBank/DDBJ databases">
        <authorList>
            <person name="Criscuolo A."/>
        </authorList>
    </citation>
    <scope>NUCLEOTIDE SEQUENCE [LARGE SCALE GENOMIC DNA]</scope>
    <source>
        <strain evidence="14">CIP 111411</strain>
    </source>
</reference>
<dbReference type="Proteomes" id="UP000530060">
    <property type="component" value="Unassembled WGS sequence"/>
</dbReference>
<keyword evidence="6" id="KW-0408">Iron</keyword>
<dbReference type="AlphaFoldDB" id="A0A6V6Z5Y6"/>
<evidence type="ECO:0000256" key="3">
    <source>
        <dbReference type="ARBA" id="ARBA00022452"/>
    </source>
</evidence>
<evidence type="ECO:0000313" key="14">
    <source>
        <dbReference type="Proteomes" id="UP000530060"/>
    </source>
</evidence>
<comment type="caution">
    <text evidence="13">The sequence shown here is derived from an EMBL/GenBank/DDBJ whole genome shotgun (WGS) entry which is preliminary data.</text>
</comment>
<evidence type="ECO:0000256" key="8">
    <source>
        <dbReference type="ARBA" id="ARBA00023136"/>
    </source>
</evidence>
<keyword evidence="14" id="KW-1185">Reference proteome</keyword>
<name>A0A6V6Z5Y6_9FLAO</name>
<evidence type="ECO:0000256" key="2">
    <source>
        <dbReference type="ARBA" id="ARBA00022448"/>
    </source>
</evidence>
<dbReference type="Gene3D" id="2.170.130.10">
    <property type="entry name" value="TonB-dependent receptor, plug domain"/>
    <property type="match status" value="1"/>
</dbReference>